<accession>A0A843WUS5</accession>
<dbReference type="AlphaFoldDB" id="A0A843WUS5"/>
<dbReference type="GO" id="GO:0042276">
    <property type="term" value="P:error-prone translesion synthesis"/>
    <property type="evidence" value="ECO:0007669"/>
    <property type="project" value="TreeGrafter"/>
</dbReference>
<evidence type="ECO:0000256" key="3">
    <source>
        <dbReference type="ARBA" id="ARBA00020399"/>
    </source>
</evidence>
<keyword evidence="6" id="KW-0548">Nucleotidyltransferase</keyword>
<evidence type="ECO:0000259" key="14">
    <source>
        <dbReference type="Pfam" id="PF11799"/>
    </source>
</evidence>
<evidence type="ECO:0000256" key="7">
    <source>
        <dbReference type="ARBA" id="ARBA00022723"/>
    </source>
</evidence>
<dbReference type="PANTHER" id="PTHR45990">
    <property type="entry name" value="DNA REPAIR PROTEIN REV1"/>
    <property type="match status" value="1"/>
</dbReference>
<dbReference type="GO" id="GO:0006281">
    <property type="term" value="P:DNA repair"/>
    <property type="evidence" value="ECO:0007669"/>
    <property type="project" value="UniProtKB-KW"/>
</dbReference>
<dbReference type="Proteomes" id="UP000652761">
    <property type="component" value="Unassembled WGS sequence"/>
</dbReference>
<dbReference type="Pfam" id="PF11799">
    <property type="entry name" value="IMS_C"/>
    <property type="match status" value="1"/>
</dbReference>
<evidence type="ECO:0000256" key="11">
    <source>
        <dbReference type="ARBA" id="ARBA00023204"/>
    </source>
</evidence>
<gene>
    <name evidence="15" type="ORF">Taro_044737</name>
</gene>
<evidence type="ECO:0000256" key="8">
    <source>
        <dbReference type="ARBA" id="ARBA00022763"/>
    </source>
</evidence>
<evidence type="ECO:0000256" key="13">
    <source>
        <dbReference type="SAM" id="Phobius"/>
    </source>
</evidence>
<feature type="domain" description="DNA polymerase Y-family little finger" evidence="14">
    <location>
        <begin position="21"/>
        <end position="110"/>
    </location>
</feature>
<sequence length="245" mass="27372">MLWNHCRGIDNRMVDAVQEMKSVGAEVNWGVRFNDLDECHYFLTNLCKEVSTRLKDAAVKGRTITLKVKKRKEGADEPIKYMGCGDCENMSRSMTVPAATDRTAYWENQASLLPPMSHLDMDVVKCLPPEIVSEMDELYQGRLSDIIEKHGNKKDLGNDNIPMPYAEMKGIELLEGIQRESLDDIVKETGNCTDHTCSSSASADKGKQPVFSSDVPLCKASSGSMVSLFSLTLICFFLFIGIFIR</sequence>
<keyword evidence="12" id="KW-0539">Nucleus</keyword>
<evidence type="ECO:0000313" key="16">
    <source>
        <dbReference type="Proteomes" id="UP000652761"/>
    </source>
</evidence>
<reference evidence="15" key="1">
    <citation type="submission" date="2017-07" db="EMBL/GenBank/DDBJ databases">
        <title>Taro Niue Genome Assembly and Annotation.</title>
        <authorList>
            <person name="Atibalentja N."/>
            <person name="Keating K."/>
            <person name="Fields C.J."/>
        </authorList>
    </citation>
    <scope>NUCLEOTIDE SEQUENCE</scope>
    <source>
        <strain evidence="15">Niue_2</strain>
        <tissue evidence="15">Leaf</tissue>
    </source>
</reference>
<evidence type="ECO:0000256" key="4">
    <source>
        <dbReference type="ARBA" id="ARBA00022634"/>
    </source>
</evidence>
<keyword evidence="11" id="KW-0234">DNA repair</keyword>
<feature type="transmembrane region" description="Helical" evidence="13">
    <location>
        <begin position="225"/>
        <end position="244"/>
    </location>
</feature>
<dbReference type="Gene3D" id="3.30.1490.100">
    <property type="entry name" value="DNA polymerase, Y-family, little finger domain"/>
    <property type="match status" value="1"/>
</dbReference>
<keyword evidence="13" id="KW-0472">Membrane</keyword>
<protein>
    <recommendedName>
        <fullName evidence="3">DNA repair protein REV1</fullName>
    </recommendedName>
</protein>
<evidence type="ECO:0000256" key="6">
    <source>
        <dbReference type="ARBA" id="ARBA00022695"/>
    </source>
</evidence>
<proteinExistence type="inferred from homology"/>
<comment type="subcellular location">
    <subcellularLocation>
        <location evidence="1">Nucleus</location>
    </subcellularLocation>
</comment>
<dbReference type="EMBL" id="NMUH01005114">
    <property type="protein sequence ID" value="MQM11827.1"/>
    <property type="molecule type" value="Genomic_DNA"/>
</dbReference>
<evidence type="ECO:0000256" key="5">
    <source>
        <dbReference type="ARBA" id="ARBA00022679"/>
    </source>
</evidence>
<keyword evidence="5" id="KW-0808">Transferase</keyword>
<dbReference type="InterPro" id="IPR036775">
    <property type="entry name" value="DNA_pol_Y-fam_lit_finger_sf"/>
</dbReference>
<keyword evidence="4" id="KW-0237">DNA synthesis</keyword>
<evidence type="ECO:0000256" key="10">
    <source>
        <dbReference type="ARBA" id="ARBA00023125"/>
    </source>
</evidence>
<dbReference type="GO" id="GO:0005634">
    <property type="term" value="C:nucleus"/>
    <property type="evidence" value="ECO:0007669"/>
    <property type="project" value="UniProtKB-SubCell"/>
</dbReference>
<comment type="similarity">
    <text evidence="2">Belongs to the DNA polymerase type-Y family.</text>
</comment>
<comment type="caution">
    <text evidence="15">The sequence shown here is derived from an EMBL/GenBank/DDBJ whole genome shotgun (WGS) entry which is preliminary data.</text>
</comment>
<dbReference type="InterPro" id="IPR017961">
    <property type="entry name" value="DNA_pol_Y-fam_little_finger"/>
</dbReference>
<dbReference type="GO" id="GO:0017125">
    <property type="term" value="F:deoxycytidyl transferase activity"/>
    <property type="evidence" value="ECO:0007669"/>
    <property type="project" value="TreeGrafter"/>
</dbReference>
<dbReference type="GO" id="GO:0003887">
    <property type="term" value="F:DNA-directed DNA polymerase activity"/>
    <property type="evidence" value="ECO:0007669"/>
    <property type="project" value="TreeGrafter"/>
</dbReference>
<evidence type="ECO:0000256" key="12">
    <source>
        <dbReference type="ARBA" id="ARBA00023242"/>
    </source>
</evidence>
<keyword evidence="8" id="KW-0227">DNA damage</keyword>
<dbReference type="OrthoDB" id="427711at2759"/>
<keyword evidence="13" id="KW-1133">Transmembrane helix</keyword>
<keyword evidence="13" id="KW-0812">Transmembrane</keyword>
<evidence type="ECO:0000256" key="2">
    <source>
        <dbReference type="ARBA" id="ARBA00010945"/>
    </source>
</evidence>
<evidence type="ECO:0000313" key="15">
    <source>
        <dbReference type="EMBL" id="MQM11827.1"/>
    </source>
</evidence>
<evidence type="ECO:0000256" key="9">
    <source>
        <dbReference type="ARBA" id="ARBA00022842"/>
    </source>
</evidence>
<dbReference type="GO" id="GO:0070987">
    <property type="term" value="P:error-free translesion synthesis"/>
    <property type="evidence" value="ECO:0007669"/>
    <property type="project" value="TreeGrafter"/>
</dbReference>
<name>A0A843WUS5_COLES</name>
<dbReference type="GO" id="GO:0003684">
    <property type="term" value="F:damaged DNA binding"/>
    <property type="evidence" value="ECO:0007669"/>
    <property type="project" value="InterPro"/>
</dbReference>
<dbReference type="GO" id="GO:0046872">
    <property type="term" value="F:metal ion binding"/>
    <property type="evidence" value="ECO:0007669"/>
    <property type="project" value="UniProtKB-KW"/>
</dbReference>
<dbReference type="SUPFAM" id="SSF100879">
    <property type="entry name" value="Lesion bypass DNA polymerase (Y-family), little finger domain"/>
    <property type="match status" value="1"/>
</dbReference>
<keyword evidence="9" id="KW-0460">Magnesium</keyword>
<organism evidence="15 16">
    <name type="scientific">Colocasia esculenta</name>
    <name type="common">Wild taro</name>
    <name type="synonym">Arum esculentum</name>
    <dbReference type="NCBI Taxonomy" id="4460"/>
    <lineage>
        <taxon>Eukaryota</taxon>
        <taxon>Viridiplantae</taxon>
        <taxon>Streptophyta</taxon>
        <taxon>Embryophyta</taxon>
        <taxon>Tracheophyta</taxon>
        <taxon>Spermatophyta</taxon>
        <taxon>Magnoliopsida</taxon>
        <taxon>Liliopsida</taxon>
        <taxon>Araceae</taxon>
        <taxon>Aroideae</taxon>
        <taxon>Colocasieae</taxon>
        <taxon>Colocasia</taxon>
    </lineage>
</organism>
<dbReference type="PANTHER" id="PTHR45990:SF1">
    <property type="entry name" value="DNA REPAIR PROTEIN REV1"/>
    <property type="match status" value="1"/>
</dbReference>
<dbReference type="FunFam" id="3.30.1490.100:FF:000001">
    <property type="entry name" value="DNA repair protein REV1"/>
    <property type="match status" value="1"/>
</dbReference>
<evidence type="ECO:0000256" key="1">
    <source>
        <dbReference type="ARBA" id="ARBA00004123"/>
    </source>
</evidence>
<keyword evidence="10" id="KW-0238">DNA-binding</keyword>
<keyword evidence="7" id="KW-0479">Metal-binding</keyword>
<keyword evidence="16" id="KW-1185">Reference proteome</keyword>